<proteinExistence type="predicted"/>
<protein>
    <submittedName>
        <fullName evidence="1">Uncharacterized protein</fullName>
    </submittedName>
</protein>
<dbReference type="Proteomes" id="UP001207468">
    <property type="component" value="Unassembled WGS sequence"/>
</dbReference>
<name>A0ACC0TWG1_9AGAM</name>
<accession>A0ACC0TWG1</accession>
<sequence>MDKNQLLIAYYGDDFTGSTDALECLSLAGARTALFMEPPTAAQLQQYTGLDAIGVAGMTRSMAPYAMQQTLTTAFEQLKALQPRHVHYKVCSTFDSAPHVGSIGKAIDTGASIFPNPFVPLLVAAPSLARYCVFGNLFARMGIGSNGKIYRLDRHPSMSKHPVTPADESDLRLHLGKQTSKQTGLLDIIQVGKGSIAMKHTVEQLIQQQQEIILIDALYEEQLLPIGELVDGYAHDHTLFSAGSSGIETALCQYWKQQQVLQPVAVWETPQRASPLLVIAGSCSPVTAAQIVWAKDNGFAEMIMDTEAGFTGEAIRVVAEATRSLLQQSRSVIVHTNGAARQLSQNIPAEQLGTALGWVARQAAATTPVKRIVIAGGDTSSYAARAMGIESIQMLAPLIAGAPLCKATAPGSPIDGLEINCKGGQQLCNEYLPGVKVFNIVDDSLIKNVISCGELTPVTARRVVNYVASAETAGADHILVTCSSIGAAVEMAANLVKTPVLRVDQPMADKAVQTGRRIGVIATLPTTLAPTSDLVKRRAAIAGKEVEVTAVLCEGAFDALMSGDAATHDAMVAAALQKLVQQVDVIVLAQASMARVVDGLDAADKIVPILASPGIAIQHLASIL</sequence>
<dbReference type="EMBL" id="JAGFNK010000363">
    <property type="protein sequence ID" value="KAI9451723.1"/>
    <property type="molecule type" value="Genomic_DNA"/>
</dbReference>
<keyword evidence="2" id="KW-1185">Reference proteome</keyword>
<evidence type="ECO:0000313" key="1">
    <source>
        <dbReference type="EMBL" id="KAI9451723.1"/>
    </source>
</evidence>
<gene>
    <name evidence="1" type="ORF">F5148DRAFT_1289981</name>
</gene>
<organism evidence="1 2">
    <name type="scientific">Russula earlei</name>
    <dbReference type="NCBI Taxonomy" id="71964"/>
    <lineage>
        <taxon>Eukaryota</taxon>
        <taxon>Fungi</taxon>
        <taxon>Dikarya</taxon>
        <taxon>Basidiomycota</taxon>
        <taxon>Agaricomycotina</taxon>
        <taxon>Agaricomycetes</taxon>
        <taxon>Russulales</taxon>
        <taxon>Russulaceae</taxon>
        <taxon>Russula</taxon>
    </lineage>
</organism>
<comment type="caution">
    <text evidence="1">The sequence shown here is derived from an EMBL/GenBank/DDBJ whole genome shotgun (WGS) entry which is preliminary data.</text>
</comment>
<evidence type="ECO:0000313" key="2">
    <source>
        <dbReference type="Proteomes" id="UP001207468"/>
    </source>
</evidence>
<reference evidence="1" key="1">
    <citation type="submission" date="2021-03" db="EMBL/GenBank/DDBJ databases">
        <title>Evolutionary priming and transition to the ectomycorrhizal habit in an iconic lineage of mushroom-forming fungi: is preadaptation a requirement?</title>
        <authorList>
            <consortium name="DOE Joint Genome Institute"/>
            <person name="Looney B.P."/>
            <person name="Miyauchi S."/>
            <person name="Morin E."/>
            <person name="Drula E."/>
            <person name="Courty P.E."/>
            <person name="Chicoki N."/>
            <person name="Fauchery L."/>
            <person name="Kohler A."/>
            <person name="Kuo A."/>
            <person name="LaButti K."/>
            <person name="Pangilinan J."/>
            <person name="Lipzen A."/>
            <person name="Riley R."/>
            <person name="Andreopoulos W."/>
            <person name="He G."/>
            <person name="Johnson J."/>
            <person name="Barry K.W."/>
            <person name="Grigoriev I.V."/>
            <person name="Nagy L."/>
            <person name="Hibbett D."/>
            <person name="Henrissat B."/>
            <person name="Matheny P.B."/>
            <person name="Labbe J."/>
            <person name="Martin A.F."/>
        </authorList>
    </citation>
    <scope>NUCLEOTIDE SEQUENCE</scope>
    <source>
        <strain evidence="1">BPL698</strain>
    </source>
</reference>